<dbReference type="PANTHER" id="PTHR47991">
    <property type="entry name" value="OXOGLUTARATE/IRON-DEPENDENT DIOXYGENASE"/>
    <property type="match status" value="1"/>
</dbReference>
<accession>A0AA38FM05</accession>
<feature type="non-terminal residue" evidence="4">
    <location>
        <position position="80"/>
    </location>
</feature>
<feature type="domain" description="Non-haem dioxygenase N-terminal" evidence="3">
    <location>
        <begin position="1"/>
        <end position="75"/>
    </location>
</feature>
<dbReference type="AlphaFoldDB" id="A0AA38FM05"/>
<dbReference type="EMBL" id="JAHRHJ020000008">
    <property type="protein sequence ID" value="KAH9306700.1"/>
    <property type="molecule type" value="Genomic_DNA"/>
</dbReference>
<dbReference type="Pfam" id="PF14226">
    <property type="entry name" value="DIOX_N"/>
    <property type="match status" value="1"/>
</dbReference>
<organism evidence="4 5">
    <name type="scientific">Taxus chinensis</name>
    <name type="common">Chinese yew</name>
    <name type="synonym">Taxus wallichiana var. chinensis</name>
    <dbReference type="NCBI Taxonomy" id="29808"/>
    <lineage>
        <taxon>Eukaryota</taxon>
        <taxon>Viridiplantae</taxon>
        <taxon>Streptophyta</taxon>
        <taxon>Embryophyta</taxon>
        <taxon>Tracheophyta</taxon>
        <taxon>Spermatophyta</taxon>
        <taxon>Pinopsida</taxon>
        <taxon>Pinidae</taxon>
        <taxon>Conifers II</taxon>
        <taxon>Cupressales</taxon>
        <taxon>Taxaceae</taxon>
        <taxon>Taxus</taxon>
    </lineage>
</organism>
<dbReference type="Proteomes" id="UP000824469">
    <property type="component" value="Unassembled WGS sequence"/>
</dbReference>
<evidence type="ECO:0000256" key="1">
    <source>
        <dbReference type="ARBA" id="ARBA00022723"/>
    </source>
</evidence>
<reference evidence="4 5" key="1">
    <citation type="journal article" date="2021" name="Nat. Plants">
        <title>The Taxus genome provides insights into paclitaxel biosynthesis.</title>
        <authorList>
            <person name="Xiong X."/>
            <person name="Gou J."/>
            <person name="Liao Q."/>
            <person name="Li Y."/>
            <person name="Zhou Q."/>
            <person name="Bi G."/>
            <person name="Li C."/>
            <person name="Du R."/>
            <person name="Wang X."/>
            <person name="Sun T."/>
            <person name="Guo L."/>
            <person name="Liang H."/>
            <person name="Lu P."/>
            <person name="Wu Y."/>
            <person name="Zhang Z."/>
            <person name="Ro D.K."/>
            <person name="Shang Y."/>
            <person name="Huang S."/>
            <person name="Yan J."/>
        </authorList>
    </citation>
    <scope>NUCLEOTIDE SEQUENCE [LARGE SCALE GENOMIC DNA]</scope>
    <source>
        <strain evidence="4">Ta-2019</strain>
    </source>
</reference>
<dbReference type="SUPFAM" id="SSF51197">
    <property type="entry name" value="Clavaminate synthase-like"/>
    <property type="match status" value="1"/>
</dbReference>
<evidence type="ECO:0000256" key="2">
    <source>
        <dbReference type="ARBA" id="ARBA00023004"/>
    </source>
</evidence>
<dbReference type="Gene3D" id="2.60.120.330">
    <property type="entry name" value="B-lactam Antibiotic, Isopenicillin N Synthase, Chain"/>
    <property type="match status" value="1"/>
</dbReference>
<dbReference type="OMA" id="IMREFIQ"/>
<proteinExistence type="predicted"/>
<keyword evidence="1" id="KW-0479">Metal-binding</keyword>
<dbReference type="GO" id="GO:0046872">
    <property type="term" value="F:metal ion binding"/>
    <property type="evidence" value="ECO:0007669"/>
    <property type="project" value="UniProtKB-KW"/>
</dbReference>
<keyword evidence="2" id="KW-0408">Iron</keyword>
<comment type="caution">
    <text evidence="4">The sequence shown here is derived from an EMBL/GenBank/DDBJ whole genome shotgun (WGS) entry which is preliminary data.</text>
</comment>
<evidence type="ECO:0000313" key="5">
    <source>
        <dbReference type="Proteomes" id="UP000824469"/>
    </source>
</evidence>
<dbReference type="InterPro" id="IPR027443">
    <property type="entry name" value="IPNS-like_sf"/>
</dbReference>
<dbReference type="InterPro" id="IPR026992">
    <property type="entry name" value="DIOX_N"/>
</dbReference>
<gene>
    <name evidence="4" type="ORF">KI387_011104</name>
</gene>
<keyword evidence="5" id="KW-1185">Reference proteome</keyword>
<sequence length="80" mass="9453">VVNHGIPLNLMEKMKGIMREFIQLPLEEKIKYEVQDLEGYGQTFVVSNNQKLDWTDTMYLTTLPPESRKLNLWPTRPLDF</sequence>
<evidence type="ECO:0000259" key="3">
    <source>
        <dbReference type="Pfam" id="PF14226"/>
    </source>
</evidence>
<feature type="non-terminal residue" evidence="4">
    <location>
        <position position="1"/>
    </location>
</feature>
<evidence type="ECO:0000313" key="4">
    <source>
        <dbReference type="EMBL" id="KAH9306700.1"/>
    </source>
</evidence>
<dbReference type="InterPro" id="IPR050295">
    <property type="entry name" value="Plant_2OG-oxidoreductases"/>
</dbReference>
<name>A0AA38FM05_TAXCH</name>
<protein>
    <recommendedName>
        <fullName evidence="3">Non-haem dioxygenase N-terminal domain-containing protein</fullName>
    </recommendedName>
</protein>